<dbReference type="Proteomes" id="UP000663879">
    <property type="component" value="Unassembled WGS sequence"/>
</dbReference>
<dbReference type="OrthoDB" id="10163158at2759"/>
<feature type="compositionally biased region" description="Low complexity" evidence="1">
    <location>
        <begin position="216"/>
        <end position="231"/>
    </location>
</feature>
<protein>
    <submittedName>
        <fullName evidence="2">Uncharacterized protein</fullName>
    </submittedName>
</protein>
<evidence type="ECO:0000256" key="1">
    <source>
        <dbReference type="SAM" id="MobiDB-lite"/>
    </source>
</evidence>
<accession>A0A813R9X3</accession>
<evidence type="ECO:0000313" key="2">
    <source>
        <dbReference type="EMBL" id="CAF0777329.1"/>
    </source>
</evidence>
<feature type="region of interest" description="Disordered" evidence="1">
    <location>
        <begin position="216"/>
        <end position="237"/>
    </location>
</feature>
<dbReference type="Gene3D" id="3.10.20.90">
    <property type="entry name" value="Phosphatidylinositol 3-kinase Catalytic Subunit, Chain A, domain 1"/>
    <property type="match status" value="1"/>
</dbReference>
<evidence type="ECO:0000313" key="3">
    <source>
        <dbReference type="Proteomes" id="UP000663879"/>
    </source>
</evidence>
<name>A0A813R9X3_9BILA</name>
<organism evidence="2 3">
    <name type="scientific">Brachionus calyciflorus</name>
    <dbReference type="NCBI Taxonomy" id="104777"/>
    <lineage>
        <taxon>Eukaryota</taxon>
        <taxon>Metazoa</taxon>
        <taxon>Spiralia</taxon>
        <taxon>Gnathifera</taxon>
        <taxon>Rotifera</taxon>
        <taxon>Eurotatoria</taxon>
        <taxon>Monogononta</taxon>
        <taxon>Pseudotrocha</taxon>
        <taxon>Ploima</taxon>
        <taxon>Brachionidae</taxon>
        <taxon>Brachionus</taxon>
    </lineage>
</organism>
<dbReference type="AlphaFoldDB" id="A0A813R9X3"/>
<proteinExistence type="predicted"/>
<gene>
    <name evidence="2" type="ORF">OXX778_LOCUS5271</name>
</gene>
<dbReference type="EMBL" id="CAJNOC010000564">
    <property type="protein sequence ID" value="CAF0777329.1"/>
    <property type="molecule type" value="Genomic_DNA"/>
</dbReference>
<keyword evidence="3" id="KW-1185">Reference proteome</keyword>
<comment type="caution">
    <text evidence="2">The sequence shown here is derived from an EMBL/GenBank/DDBJ whole genome shotgun (WGS) entry which is preliminary data.</text>
</comment>
<reference evidence="2" key="1">
    <citation type="submission" date="2021-02" db="EMBL/GenBank/DDBJ databases">
        <authorList>
            <person name="Nowell W R."/>
        </authorList>
    </citation>
    <scope>NUCLEOTIDE SEQUENCE</scope>
    <source>
        <strain evidence="2">Ploen Becks lab</strain>
    </source>
</reference>
<sequence>MSQIQRTSIAIKMGSKQFKINYEFTYNNFNLNTLQLVEIVLKKLQPKNENLSELAKTYAIYESAYGVERLINKDENILNLIKNQESLNSNVCFIIRKKSLTSNQKYNANVKKCFRQLHSENELRVYEDDEKTQMNLYEYDLKKAYLKQILANEITLNKQIENLETFDKILNKDIQSDVSNSKGIFKSIYKKIKNYKAKSQKRSNLNQSSIYLLDSAGESSSSNSSPSTSSSKLDTLF</sequence>